<dbReference type="Gene3D" id="1.20.1250.20">
    <property type="entry name" value="MFS general substrate transporter like domains"/>
    <property type="match status" value="1"/>
</dbReference>
<comment type="caution">
    <text evidence="8">The sequence shown here is derived from an EMBL/GenBank/DDBJ whole genome shotgun (WGS) entry which is preliminary data.</text>
</comment>
<keyword evidence="4 6" id="KW-1133">Transmembrane helix</keyword>
<evidence type="ECO:0000256" key="4">
    <source>
        <dbReference type="ARBA" id="ARBA00022989"/>
    </source>
</evidence>
<keyword evidence="2" id="KW-0813">Transport</keyword>
<accession>A0ABQ4PY20</accession>
<comment type="subcellular location">
    <subcellularLocation>
        <location evidence="1">Membrane</location>
        <topology evidence="1">Multi-pass membrane protein</topology>
    </subcellularLocation>
</comment>
<dbReference type="InterPro" id="IPR011701">
    <property type="entry name" value="MFS"/>
</dbReference>
<feature type="transmembrane region" description="Helical" evidence="6">
    <location>
        <begin position="30"/>
        <end position="47"/>
    </location>
</feature>
<feature type="transmembrane region" description="Helical" evidence="6">
    <location>
        <begin position="242"/>
        <end position="262"/>
    </location>
</feature>
<dbReference type="PANTHER" id="PTHR23505">
    <property type="entry name" value="SPINSTER"/>
    <property type="match status" value="1"/>
</dbReference>
<organism evidence="8 9">
    <name type="scientific">Candidatus Phycosocius spiralis</name>
    <dbReference type="NCBI Taxonomy" id="2815099"/>
    <lineage>
        <taxon>Bacteria</taxon>
        <taxon>Pseudomonadati</taxon>
        <taxon>Pseudomonadota</taxon>
        <taxon>Alphaproteobacteria</taxon>
        <taxon>Caulobacterales</taxon>
        <taxon>Caulobacterales incertae sedis</taxon>
        <taxon>Candidatus Phycosocius</taxon>
    </lineage>
</organism>
<keyword evidence="9" id="KW-1185">Reference proteome</keyword>
<feature type="transmembrane region" description="Helical" evidence="6">
    <location>
        <begin position="160"/>
        <end position="181"/>
    </location>
</feature>
<reference evidence="8" key="1">
    <citation type="submission" date="2021-05" db="EMBL/GenBank/DDBJ databases">
        <authorList>
            <person name="Tanabe Y."/>
        </authorList>
    </citation>
    <scope>NUCLEOTIDE SEQUENCE</scope>
    <source>
        <strain evidence="8">BOTRYCO-1</strain>
    </source>
</reference>
<dbReference type="RefSeq" id="WP_284361254.1">
    <property type="nucleotide sequence ID" value="NZ_BPFZ01000016.1"/>
</dbReference>
<sequence>MRETTDGAKSVDTNNKMPLPTHEGPFSPAYVRYALWVLLVIYTLNFVDRQIVAILAEPIKQSLGLSDKQLGLLGGLAFAFFYTLLGIPIARIAERGNRVRIISIAVVVWSGFTAVSGAAQNFTHLLLSRIGVGVGEAGCTPPAHSLISDYVSPDKRASALAFYSLGVPIGSALGFIIGALIAQHFGWRTAFFAVGLPGIVIGILAWITLKEPRSLGLITKAHSSTAPSFKDALVELRSKKSYWYAVLAATTVSFLGYGHAYFLPSFLTRVHEMGLAERGGAMAGMTLVSGVVGTLIGGILADKAARKDQRAYMSVPLVAFMLGIPFFWLAMFAQSASIAILLLAIPTLLNSLWYGPVYAAVQSLVQPRTRATAVAIMLFVVNMIGLGAGPTAIGFFSDYFAQHHFLTLGSGFDYSSFCKGGAQTAADQMCKIAQAEGIRWSLLTTSSVGILAIIFFILARKTIVEDLQATEAEANAT</sequence>
<dbReference type="PROSITE" id="PS50850">
    <property type="entry name" value="MFS"/>
    <property type="match status" value="1"/>
</dbReference>
<feature type="transmembrane region" description="Helical" evidence="6">
    <location>
        <begin position="313"/>
        <end position="332"/>
    </location>
</feature>
<dbReference type="InterPro" id="IPR036259">
    <property type="entry name" value="MFS_trans_sf"/>
</dbReference>
<name>A0ABQ4PY20_9PROT</name>
<protein>
    <submittedName>
        <fullName evidence="8">MFS transporter</fullName>
    </submittedName>
</protein>
<dbReference type="InterPro" id="IPR020846">
    <property type="entry name" value="MFS_dom"/>
</dbReference>
<feature type="transmembrane region" description="Helical" evidence="6">
    <location>
        <begin position="70"/>
        <end position="93"/>
    </location>
</feature>
<feature type="transmembrane region" description="Helical" evidence="6">
    <location>
        <begin position="373"/>
        <end position="396"/>
    </location>
</feature>
<evidence type="ECO:0000313" key="9">
    <source>
        <dbReference type="Proteomes" id="UP001161064"/>
    </source>
</evidence>
<evidence type="ECO:0000256" key="1">
    <source>
        <dbReference type="ARBA" id="ARBA00004141"/>
    </source>
</evidence>
<evidence type="ECO:0000256" key="3">
    <source>
        <dbReference type="ARBA" id="ARBA00022692"/>
    </source>
</evidence>
<evidence type="ECO:0000256" key="5">
    <source>
        <dbReference type="ARBA" id="ARBA00023136"/>
    </source>
</evidence>
<gene>
    <name evidence="8" type="ORF">PsB1_2076</name>
</gene>
<feature type="transmembrane region" description="Helical" evidence="6">
    <location>
        <begin position="438"/>
        <end position="459"/>
    </location>
</feature>
<feature type="transmembrane region" description="Helical" evidence="6">
    <location>
        <begin position="187"/>
        <end position="209"/>
    </location>
</feature>
<evidence type="ECO:0000256" key="6">
    <source>
        <dbReference type="SAM" id="Phobius"/>
    </source>
</evidence>
<feature type="transmembrane region" description="Helical" evidence="6">
    <location>
        <begin position="338"/>
        <end position="361"/>
    </location>
</feature>
<dbReference type="EMBL" id="BPFZ01000016">
    <property type="protein sequence ID" value="GIU67922.1"/>
    <property type="molecule type" value="Genomic_DNA"/>
</dbReference>
<keyword evidence="5 6" id="KW-0472">Membrane</keyword>
<dbReference type="Proteomes" id="UP001161064">
    <property type="component" value="Unassembled WGS sequence"/>
</dbReference>
<dbReference type="CDD" id="cd17328">
    <property type="entry name" value="MFS_spinster_like"/>
    <property type="match status" value="1"/>
</dbReference>
<dbReference type="InterPro" id="IPR044770">
    <property type="entry name" value="MFS_spinster-like"/>
</dbReference>
<keyword evidence="3 6" id="KW-0812">Transmembrane</keyword>
<feature type="domain" description="Major facilitator superfamily (MFS) profile" evidence="7">
    <location>
        <begin position="34"/>
        <end position="464"/>
    </location>
</feature>
<feature type="transmembrane region" description="Helical" evidence="6">
    <location>
        <begin position="282"/>
        <end position="301"/>
    </location>
</feature>
<reference evidence="8" key="2">
    <citation type="journal article" date="2023" name="ISME Commun">
        <title>Characterization of a bloom-associated alphaproteobacterial lineage, 'Candidatus Phycosocius': insights into freshwater algal-bacterial interactions.</title>
        <authorList>
            <person name="Tanabe Y."/>
            <person name="Yamaguchi H."/>
            <person name="Yoshida M."/>
            <person name="Kai A."/>
            <person name="Okazaki Y."/>
        </authorList>
    </citation>
    <scope>NUCLEOTIDE SEQUENCE</scope>
    <source>
        <strain evidence="8">BOTRYCO-1</strain>
    </source>
</reference>
<dbReference type="SUPFAM" id="SSF103473">
    <property type="entry name" value="MFS general substrate transporter"/>
    <property type="match status" value="1"/>
</dbReference>
<proteinExistence type="predicted"/>
<dbReference type="Pfam" id="PF07690">
    <property type="entry name" value="MFS_1"/>
    <property type="match status" value="1"/>
</dbReference>
<evidence type="ECO:0000259" key="7">
    <source>
        <dbReference type="PROSITE" id="PS50850"/>
    </source>
</evidence>
<dbReference type="PANTHER" id="PTHR23505:SF79">
    <property type="entry name" value="PROTEIN SPINSTER"/>
    <property type="match status" value="1"/>
</dbReference>
<evidence type="ECO:0000256" key="2">
    <source>
        <dbReference type="ARBA" id="ARBA00022448"/>
    </source>
</evidence>
<evidence type="ECO:0000313" key="8">
    <source>
        <dbReference type="EMBL" id="GIU67922.1"/>
    </source>
</evidence>